<sequence>MEKLPLELLQQVLQYLPRSDLPSVRLLTRTLAAAAEPLLFHTIPLWIELQSVKALTGISEHPRLSRYVKEIVFSPLRFIEHEDRSLYQAEVRNALEYESVSLSSHMLYLEHYLSSQKLHLEQHMAAYDSFRAGQSYLAANSSDVKFLSHAFGKLPHFKHLVVDYFSEIAVTRLYKIFGGPVFKPYCVEYSPVQPYFVECSGEYGLPVLLKALASSGVGISTFRIGPSGAPDSTWSDPDNRFRSPRPFPVLAAEETISHALYKTFRRPNKNAYSETLRVLRVLEVSETRFKELDQDIIDWIIDGIGTIVSWASHIESIAVPQFGVYGFDDSETPLMSNLFQTGHLKKLKKLKLESFNTTLSYLTLFFRRYGEQLEEIDFEGVNISDAEWSTALYHLRAIEFPNLVTFDVDLVDVYDYVTGVTDIIPIEDYSGPHSYRIMPSTQENDDRWTSKPRDL</sequence>
<feature type="domain" description="F-box" evidence="2">
    <location>
        <begin position="1"/>
        <end position="49"/>
    </location>
</feature>
<gene>
    <name evidence="3" type="ORF">JMJ35_004134</name>
</gene>
<dbReference type="Pfam" id="PF00646">
    <property type="entry name" value="F-box"/>
    <property type="match status" value="1"/>
</dbReference>
<dbReference type="EMBL" id="JAFEKC020000008">
    <property type="protein sequence ID" value="KAK0513148.1"/>
    <property type="molecule type" value="Genomic_DNA"/>
</dbReference>
<accession>A0AA39V276</accession>
<feature type="region of interest" description="Disordered" evidence="1">
    <location>
        <begin position="435"/>
        <end position="455"/>
    </location>
</feature>
<evidence type="ECO:0000313" key="4">
    <source>
        <dbReference type="Proteomes" id="UP001166286"/>
    </source>
</evidence>
<dbReference type="InterPro" id="IPR001810">
    <property type="entry name" value="F-box_dom"/>
</dbReference>
<reference evidence="3" key="1">
    <citation type="submission" date="2023-03" db="EMBL/GenBank/DDBJ databases">
        <title>Complete genome of Cladonia borealis.</title>
        <authorList>
            <person name="Park H."/>
        </authorList>
    </citation>
    <scope>NUCLEOTIDE SEQUENCE</scope>
    <source>
        <strain evidence="3">ANT050790</strain>
    </source>
</reference>
<protein>
    <recommendedName>
        <fullName evidence="2">F-box domain-containing protein</fullName>
    </recommendedName>
</protein>
<proteinExistence type="predicted"/>
<organism evidence="3 4">
    <name type="scientific">Cladonia borealis</name>
    <dbReference type="NCBI Taxonomy" id="184061"/>
    <lineage>
        <taxon>Eukaryota</taxon>
        <taxon>Fungi</taxon>
        <taxon>Dikarya</taxon>
        <taxon>Ascomycota</taxon>
        <taxon>Pezizomycotina</taxon>
        <taxon>Lecanoromycetes</taxon>
        <taxon>OSLEUM clade</taxon>
        <taxon>Lecanoromycetidae</taxon>
        <taxon>Lecanorales</taxon>
        <taxon>Lecanorineae</taxon>
        <taxon>Cladoniaceae</taxon>
        <taxon>Cladonia</taxon>
    </lineage>
</organism>
<dbReference type="Proteomes" id="UP001166286">
    <property type="component" value="Unassembled WGS sequence"/>
</dbReference>
<keyword evidence="4" id="KW-1185">Reference proteome</keyword>
<dbReference type="AlphaFoldDB" id="A0AA39V276"/>
<dbReference type="PROSITE" id="PS50181">
    <property type="entry name" value="FBOX"/>
    <property type="match status" value="1"/>
</dbReference>
<evidence type="ECO:0000256" key="1">
    <source>
        <dbReference type="SAM" id="MobiDB-lite"/>
    </source>
</evidence>
<feature type="compositionally biased region" description="Basic and acidic residues" evidence="1">
    <location>
        <begin position="444"/>
        <end position="455"/>
    </location>
</feature>
<name>A0AA39V276_9LECA</name>
<evidence type="ECO:0000313" key="3">
    <source>
        <dbReference type="EMBL" id="KAK0513148.1"/>
    </source>
</evidence>
<comment type="caution">
    <text evidence="3">The sequence shown here is derived from an EMBL/GenBank/DDBJ whole genome shotgun (WGS) entry which is preliminary data.</text>
</comment>
<evidence type="ECO:0000259" key="2">
    <source>
        <dbReference type="PROSITE" id="PS50181"/>
    </source>
</evidence>